<comment type="subcellular location">
    <subcellularLocation>
        <location evidence="1 6">Membrane</location>
        <topology evidence="1 6">Multi-pass membrane protein</topology>
    </subcellularLocation>
</comment>
<dbReference type="InterPro" id="IPR037185">
    <property type="entry name" value="EmrE-like"/>
</dbReference>
<reference evidence="8 9" key="1">
    <citation type="journal article" date="2015" name="Genome Biol. Evol.">
        <title>Comparative Genomics of a Bacterivorous Green Alga Reveals Evolutionary Causalities and Consequences of Phago-Mixotrophic Mode of Nutrition.</title>
        <authorList>
            <person name="Burns J.A."/>
            <person name="Paasch A."/>
            <person name="Narechania A."/>
            <person name="Kim E."/>
        </authorList>
    </citation>
    <scope>NUCLEOTIDE SEQUENCE [LARGE SCALE GENOMIC DNA]</scope>
    <source>
        <strain evidence="8 9">PLY_AMNH</strain>
    </source>
</reference>
<dbReference type="GO" id="GO:0016020">
    <property type="term" value="C:membrane"/>
    <property type="evidence" value="ECO:0007669"/>
    <property type="project" value="UniProtKB-SubCell"/>
</dbReference>
<comment type="similarity">
    <text evidence="2 6">Belongs to the drug/metabolite transporter (DMT) superfamily. Plant drug/metabolite exporter (P-DME) (TC 2.A.7.4) family.</text>
</comment>
<dbReference type="SUPFAM" id="SSF103481">
    <property type="entry name" value="Multidrug resistance efflux transporter EmrE"/>
    <property type="match status" value="2"/>
</dbReference>
<feature type="transmembrane region" description="Helical" evidence="6">
    <location>
        <begin position="37"/>
        <end position="57"/>
    </location>
</feature>
<feature type="transmembrane region" description="Helical" evidence="6">
    <location>
        <begin position="184"/>
        <end position="205"/>
    </location>
</feature>
<dbReference type="Proteomes" id="UP001190700">
    <property type="component" value="Unassembled WGS sequence"/>
</dbReference>
<protein>
    <recommendedName>
        <fullName evidence="6">WAT1-related protein</fullName>
    </recommendedName>
</protein>
<accession>A0AAE0EVY5</accession>
<keyword evidence="3 6" id="KW-0812">Transmembrane</keyword>
<feature type="transmembrane region" description="Helical" evidence="6">
    <location>
        <begin position="217"/>
        <end position="238"/>
    </location>
</feature>
<dbReference type="Pfam" id="PF00892">
    <property type="entry name" value="EamA"/>
    <property type="match status" value="2"/>
</dbReference>
<evidence type="ECO:0000256" key="6">
    <source>
        <dbReference type="RuleBase" id="RU363077"/>
    </source>
</evidence>
<feature type="transmembrane region" description="Helical" evidence="6">
    <location>
        <begin position="156"/>
        <end position="172"/>
    </location>
</feature>
<keyword evidence="4 6" id="KW-1133">Transmembrane helix</keyword>
<feature type="domain" description="EamA" evidence="7">
    <location>
        <begin position="190"/>
        <end position="323"/>
    </location>
</feature>
<dbReference type="EMBL" id="LGRX02033223">
    <property type="protein sequence ID" value="KAK3242169.1"/>
    <property type="molecule type" value="Genomic_DNA"/>
</dbReference>
<feature type="transmembrane region" description="Helical" evidence="6">
    <location>
        <begin position="244"/>
        <end position="264"/>
    </location>
</feature>
<organism evidence="8 9">
    <name type="scientific">Cymbomonas tetramitiformis</name>
    <dbReference type="NCBI Taxonomy" id="36881"/>
    <lineage>
        <taxon>Eukaryota</taxon>
        <taxon>Viridiplantae</taxon>
        <taxon>Chlorophyta</taxon>
        <taxon>Pyramimonadophyceae</taxon>
        <taxon>Pyramimonadales</taxon>
        <taxon>Pyramimonadaceae</taxon>
        <taxon>Cymbomonas</taxon>
    </lineage>
</organism>
<evidence type="ECO:0000313" key="8">
    <source>
        <dbReference type="EMBL" id="KAK3242169.1"/>
    </source>
</evidence>
<feature type="domain" description="EamA" evidence="7">
    <location>
        <begin position="48"/>
        <end position="171"/>
    </location>
</feature>
<sequence length="343" mass="36980">MSTREESDQLTQTEAALAVGSHQRSAGKGASKLRHPALLQIGLFSIQLINSIYNVLAEHMLSKDGADPLVFSTYRDLAAAPVLFTAALGMEGFVPLQQADIPRVAAQGFLGVFCNQILFLVGVQLTSATFASIINLSLPAFAALLALVLRVEPFRWTPIAGVALAITGGVIMKQKADSVGISDGSALGTGILLLGALASATYLYIQKTLLVKYPAVTMTSWEYVFGFLFMALAAGLFVEDRSRWALSTSAQVALLFAVIFNSVLKYALTTMCNKHVSVVILTVWATTVPILTALFSKIFLGQPILQMRYLGSIPIILGTYLVTKGRLDQQRLEQRDKKLPGQP</sequence>
<feature type="transmembrane region" description="Helical" evidence="6">
    <location>
        <begin position="276"/>
        <end position="300"/>
    </location>
</feature>
<evidence type="ECO:0000256" key="3">
    <source>
        <dbReference type="ARBA" id="ARBA00022692"/>
    </source>
</evidence>
<dbReference type="GO" id="GO:0022857">
    <property type="term" value="F:transmembrane transporter activity"/>
    <property type="evidence" value="ECO:0007669"/>
    <property type="project" value="InterPro"/>
</dbReference>
<gene>
    <name evidence="8" type="ORF">CYMTET_48119</name>
</gene>
<evidence type="ECO:0000259" key="7">
    <source>
        <dbReference type="Pfam" id="PF00892"/>
    </source>
</evidence>
<evidence type="ECO:0000256" key="1">
    <source>
        <dbReference type="ARBA" id="ARBA00004141"/>
    </source>
</evidence>
<proteinExistence type="inferred from homology"/>
<evidence type="ECO:0000256" key="2">
    <source>
        <dbReference type="ARBA" id="ARBA00007635"/>
    </source>
</evidence>
<dbReference type="PANTHER" id="PTHR31218">
    <property type="entry name" value="WAT1-RELATED PROTEIN"/>
    <property type="match status" value="1"/>
</dbReference>
<dbReference type="InterPro" id="IPR000620">
    <property type="entry name" value="EamA_dom"/>
</dbReference>
<feature type="transmembrane region" description="Helical" evidence="6">
    <location>
        <begin position="77"/>
        <end position="96"/>
    </location>
</feature>
<name>A0AAE0EVY5_9CHLO</name>
<evidence type="ECO:0000256" key="5">
    <source>
        <dbReference type="ARBA" id="ARBA00023136"/>
    </source>
</evidence>
<evidence type="ECO:0000256" key="4">
    <source>
        <dbReference type="ARBA" id="ARBA00022989"/>
    </source>
</evidence>
<keyword evidence="9" id="KW-1185">Reference proteome</keyword>
<keyword evidence="5 6" id="KW-0472">Membrane</keyword>
<comment type="caution">
    <text evidence="8">The sequence shown here is derived from an EMBL/GenBank/DDBJ whole genome shotgun (WGS) entry which is preliminary data.</text>
</comment>
<dbReference type="AlphaFoldDB" id="A0AAE0EVY5"/>
<evidence type="ECO:0000313" key="9">
    <source>
        <dbReference type="Proteomes" id="UP001190700"/>
    </source>
</evidence>
<dbReference type="InterPro" id="IPR030184">
    <property type="entry name" value="WAT1-related"/>
</dbReference>